<dbReference type="Proteomes" id="UP000663860">
    <property type="component" value="Unassembled WGS sequence"/>
</dbReference>
<dbReference type="Pfam" id="PF14750">
    <property type="entry name" value="INTS2"/>
    <property type="match status" value="2"/>
</dbReference>
<accession>A0A813MED1</accession>
<evidence type="ECO:0000313" key="2">
    <source>
        <dbReference type="EMBL" id="CAF0719289.1"/>
    </source>
</evidence>
<feature type="compositionally biased region" description="Basic residues" evidence="1">
    <location>
        <begin position="16"/>
        <end position="26"/>
    </location>
</feature>
<dbReference type="PANTHER" id="PTHR28608:SF1">
    <property type="entry name" value="INTEGRATOR COMPLEX SUBUNIT 2"/>
    <property type="match status" value="1"/>
</dbReference>
<dbReference type="GO" id="GO:0032039">
    <property type="term" value="C:integrator complex"/>
    <property type="evidence" value="ECO:0007669"/>
    <property type="project" value="InterPro"/>
</dbReference>
<name>A0A813MED1_9BILA</name>
<feature type="region of interest" description="Disordered" evidence="1">
    <location>
        <begin position="15"/>
        <end position="158"/>
    </location>
</feature>
<evidence type="ECO:0000313" key="3">
    <source>
        <dbReference type="Proteomes" id="UP000663860"/>
    </source>
</evidence>
<reference evidence="2" key="1">
    <citation type="submission" date="2021-02" db="EMBL/GenBank/DDBJ databases">
        <authorList>
            <person name="Nowell W R."/>
        </authorList>
    </citation>
    <scope>NUCLEOTIDE SEQUENCE</scope>
</reference>
<dbReference type="EMBL" id="CAJNOE010000008">
    <property type="protein sequence ID" value="CAF0719289.1"/>
    <property type="molecule type" value="Genomic_DNA"/>
</dbReference>
<organism evidence="2 3">
    <name type="scientific">Adineta steineri</name>
    <dbReference type="NCBI Taxonomy" id="433720"/>
    <lineage>
        <taxon>Eukaryota</taxon>
        <taxon>Metazoa</taxon>
        <taxon>Spiralia</taxon>
        <taxon>Gnathifera</taxon>
        <taxon>Rotifera</taxon>
        <taxon>Eurotatoria</taxon>
        <taxon>Bdelloidea</taxon>
        <taxon>Adinetida</taxon>
        <taxon>Adinetidae</taxon>
        <taxon>Adineta</taxon>
    </lineage>
</organism>
<dbReference type="PANTHER" id="PTHR28608">
    <property type="entry name" value="INTEGRATOR COMPLEX SUBUNIT 2"/>
    <property type="match status" value="1"/>
</dbReference>
<proteinExistence type="predicted"/>
<protein>
    <submittedName>
        <fullName evidence="2">Uncharacterized protein</fullName>
    </submittedName>
</protein>
<feature type="compositionally biased region" description="Polar residues" evidence="1">
    <location>
        <begin position="111"/>
        <end position="133"/>
    </location>
</feature>
<evidence type="ECO:0000256" key="1">
    <source>
        <dbReference type="SAM" id="MobiDB-lite"/>
    </source>
</evidence>
<feature type="compositionally biased region" description="Low complexity" evidence="1">
    <location>
        <begin position="50"/>
        <end position="94"/>
    </location>
</feature>
<comment type="caution">
    <text evidence="2">The sequence shown here is derived from an EMBL/GenBank/DDBJ whole genome shotgun (WGS) entry which is preliminary data.</text>
</comment>
<sequence length="1376" mass="158278">MADAKIDMALDDIIKKGGRGNRRGRGGRGGGGIQRRGGNNPRGNRGGRIGKNNFNNNNSNRGRGASNFRRGGGRNTFNQRNNNRSNNFRQQRGRANSIPGFNRRNIGSDKPTATYNPLSRDNNSSAPKQQQQLPPRIQAAPRRQQGSIFNKVRPNPTRNVTALQRRMVAAQRALSRATKTLAQVPRIRQQRQRILQQPQKLRNIITRNRMNNGAGGGGIRKRLGTGRKLLGRGGGRLYLLSSSKPIEIARNLNDQQIRSILPSMIWLGLQQCPKNHRLTISAQLLQIVSRFHDMDSIIELFEVDFHSLNIEIKRLQKIKQKLLGDGQQNSNALINQEIIAFEQATARDRCRIVAQILFDDYEKDEQLLTNLLDESNHVRIVGDVICVLVLHLSHSFKFDILISNLLHSKYAYEYLIRLILNVPTLKLTLAELIVRCSSNDETRYHILHTFIKLYPIHKLRLLRLCHQKHTLLPLILDLLDHSTVNILLLILSNSKQRTWFKKYQTQELVHNLIRKLFELYQKKQCSGHSILKITAILHVYCNVKFSSDEIQQLLNLLLSSTIDVTLGLCYIFMIPSLVENNEKRIIEWFTSTISSTSTDDKLLMIRLFCITNYNEPLNVLISSILDFPCRIDTGSFHQSCLSLIQLIFTNDLLVQRFATIKITPNLNSTIKTKHIPAHFICYLLSKGLCNEHQVQMSSWVWSQMLQCKTPIHPIILTLINELVTTIVDLRYAWHLAPMDTQIIRDYLSLSSSNDHIPTKMLILLYLLTLNDRATGNMINRYHHSSKILFDLLPLPHLVEQLTTKDYDTIAPQLGRLMMEQLPQIFLADHALYLETDSQLISLHHSHKMDTMEHLSEQLNKTLINGISRKQADEWRRRWFRVYAFRGQLLTLKTAQILLNNNQLTYDDLCADPHCLLRFSFQLYNYPSIIQIVLFIMREVLIASRHRFERIIKAKPPSQQTELICIHDVKSKQLQETLIHAQEALVIQILLDVLHQYKKTACLPAYRELQGVICSFVHQMFITNPVLAKLVHFQGYPSDQIKPLIYSVPSMHICLDFIPQMLATNELETQIFAFELLTDLSSFYPIRTALLVVKLALQVYATLLRVLSNDDRLRFFSRTYKFLTHMSSIFPPLTQNSVYVLQQAIRTCSLAPSNLPQLKWTSDSLDLICIHDVKSKQLQETLIHEQEALVIQILLDVLHQYKKTACLPAYRELQGVICSFVHQMFITNPVLAKLVHFQGYPSDQIKPLIYSVPSMHICLDFIPQMLATNELETQIFAFELLTDLSSFYPIRTALLVVKLALQVYATLLRVLSNDDRLRFFSRTYKFLTHMSSIFPPLTQNSVYVLQQAIRTCSLAPSNLPQLKWTSDSLGRPRRIDI</sequence>
<dbReference type="GO" id="GO:0034472">
    <property type="term" value="P:snRNA 3'-end processing"/>
    <property type="evidence" value="ECO:0007669"/>
    <property type="project" value="TreeGrafter"/>
</dbReference>
<dbReference type="InterPro" id="IPR029321">
    <property type="entry name" value="INTS2"/>
</dbReference>
<gene>
    <name evidence="2" type="ORF">IZO911_LOCUS1723</name>
</gene>